<dbReference type="Gene3D" id="1.10.132.70">
    <property type="match status" value="1"/>
</dbReference>
<dbReference type="SMART" id="SM00975">
    <property type="entry name" value="Telomerase_RBD"/>
    <property type="match status" value="1"/>
</dbReference>
<dbReference type="InterPro" id="IPR003545">
    <property type="entry name" value="Telomerase_RT"/>
</dbReference>
<comment type="subcellular location">
    <subcellularLocation>
        <location evidence="13">Nucleus</location>
    </subcellularLocation>
    <subcellularLocation>
        <location evidence="13">Chromosome</location>
        <location evidence="13">Telomere</location>
    </subcellularLocation>
</comment>
<dbReference type="GO" id="GO:0000333">
    <property type="term" value="C:telomerase catalytic core complex"/>
    <property type="evidence" value="ECO:0007669"/>
    <property type="project" value="TreeGrafter"/>
</dbReference>
<dbReference type="Pfam" id="PF12009">
    <property type="entry name" value="Telomerase_RBD"/>
    <property type="match status" value="1"/>
</dbReference>
<dbReference type="InterPro" id="IPR043502">
    <property type="entry name" value="DNA/RNA_pol_sf"/>
</dbReference>
<gene>
    <name evidence="16" type="ORF">N7468_002263</name>
</gene>
<evidence type="ECO:0000256" key="2">
    <source>
        <dbReference type="ARBA" id="ARBA00012493"/>
    </source>
</evidence>
<dbReference type="GO" id="GO:0042162">
    <property type="term" value="F:telomeric DNA binding"/>
    <property type="evidence" value="ECO:0007669"/>
    <property type="project" value="TreeGrafter"/>
</dbReference>
<dbReference type="GO" id="GO:0007004">
    <property type="term" value="P:telomere maintenance via telomerase"/>
    <property type="evidence" value="ECO:0007669"/>
    <property type="project" value="TreeGrafter"/>
</dbReference>
<keyword evidence="7 13" id="KW-0479">Metal-binding</keyword>
<protein>
    <recommendedName>
        <fullName evidence="3 13">Telomerase reverse transcriptase</fullName>
        <ecNumber evidence="2 13">2.7.7.49</ecNumber>
    </recommendedName>
    <alternativeName>
        <fullName evidence="13">Telomerase catalytic subunit</fullName>
    </alternativeName>
</protein>
<name>A0A9W9PI70_9EURO</name>
<dbReference type="InterPro" id="IPR021891">
    <property type="entry name" value="Telomerase_RBD"/>
</dbReference>
<evidence type="ECO:0000256" key="4">
    <source>
        <dbReference type="ARBA" id="ARBA00022454"/>
    </source>
</evidence>
<sequence>MGKKRKRPSKSGLASSQSSTAPRFKSTPSSQGQQATHPVISLYYRQLLSLRQYLLAQLPISSKSRRRRLASLSASSNAAHGPALAALLDSTLVGVLKDPSPSVDSDRQRDYRAFTQSQSLSTLISTDTGPNSPQSEVVDFVIDQLFKHHGSFQKFQHLLTHGFQRSSVGVDAPASSIPGIVVRFPNQNVRILKEAPWTEILGYLGQNGDEIMLRLLFDCGIFAPIDAKKGVYYQLSGLALSSLEQINQPPALVRQPQAKGSNEGSKRITDGASRSPNEIVFLRRNMLYCKFASALKKRIALGLGKAHVLNRFASLDSRAQTIHVMMYMFPRQFGLRNAFSSTEDHNARTDYFKSQAFREDDIFREGRSLKVPKRLRGTAMELVHSLRIRHSRCSYAEILRYYCPTSSNGPWRMADVDEPAVTEENQTVTSSTENLVTQLPHKLSHLETNPQIPESQDAAPVKTEPPTVSLTDYATPASAVSAFCRSVLLKIIPLGFFGYGPEGKSNRRIIMKHVDCFIRLRRFESLSLHEVCKGLKITAMPWLDLHDVQRNEGSVKAKLSLSDFQKRTELVHEFVHYIFESILVPLVRHNFYVTESQTHRNQLFYFRHDVWQRVTETPFQNLKANMLEELDPESVKRMLPHRRLGYGSLRLLPKSSGLRPILNLRQRPLKESVYGGKKRSYLGASVNSSLTPVYNMLTYERKRVPASVGSSLHHVGEIHHRVKQFKRGLMQRSSTPGQRVSRLPQLFFVKLDIQACFDNIPQEQLIQLVEGLVSEKAYHITKHAEISLPSRDPHARPSRRFLGRAAPLSGQLQLPDLVASGEHVHKGNTVFIDTINQKQHTTEELLNLFYEHVLHNTVKMGKKYFRQRSGIAQGSVLSSLLCNFFYAKVERDVLGFLRPDDSLLMRLVDDFLLITTDCEQAKKFLETMIRGQPAYNVAVNPAKSMTNFSAAIDGIHLPRLEGTSLLPYCGIMIDTHTLEINRDTDRIIGDEAAAAISNTLTVEANRLPGATFRRKVLAPFKLRIYPMYLDDVHNSRSVVLGNLYTAFVNAAMRMYLYVKSLRSRAQPTGPIIIQTINDLIHQTFGGIKARRESASSPLSCFVQLRHLQYLAVAAFRFVLRRKQTRFAAVLRWLDCLGRRTRPTSNADAVRLLQVVKRGTALFDEWRF</sequence>
<evidence type="ECO:0000256" key="10">
    <source>
        <dbReference type="ARBA" id="ARBA00022918"/>
    </source>
</evidence>
<evidence type="ECO:0000256" key="8">
    <source>
        <dbReference type="ARBA" id="ARBA00022842"/>
    </source>
</evidence>
<evidence type="ECO:0000256" key="3">
    <source>
        <dbReference type="ARBA" id="ARBA00016182"/>
    </source>
</evidence>
<feature type="region of interest" description="Disordered" evidence="14">
    <location>
        <begin position="1"/>
        <end position="35"/>
    </location>
</feature>
<evidence type="ECO:0000256" key="13">
    <source>
        <dbReference type="RuleBase" id="RU365061"/>
    </source>
</evidence>
<evidence type="ECO:0000313" key="16">
    <source>
        <dbReference type="EMBL" id="KAJ5247280.1"/>
    </source>
</evidence>
<dbReference type="InterPro" id="IPR000477">
    <property type="entry name" value="RT_dom"/>
</dbReference>
<evidence type="ECO:0000256" key="11">
    <source>
        <dbReference type="ARBA" id="ARBA00023242"/>
    </source>
</evidence>
<dbReference type="InterPro" id="IPR049139">
    <property type="entry name" value="TERT_C"/>
</dbReference>
<dbReference type="PROSITE" id="PS50878">
    <property type="entry name" value="RT_POL"/>
    <property type="match status" value="1"/>
</dbReference>
<evidence type="ECO:0000313" key="17">
    <source>
        <dbReference type="Proteomes" id="UP001150941"/>
    </source>
</evidence>
<dbReference type="Gene3D" id="3.30.70.2630">
    <property type="match status" value="1"/>
</dbReference>
<organism evidence="16 17">
    <name type="scientific">Penicillium chermesinum</name>
    <dbReference type="NCBI Taxonomy" id="63820"/>
    <lineage>
        <taxon>Eukaryota</taxon>
        <taxon>Fungi</taxon>
        <taxon>Dikarya</taxon>
        <taxon>Ascomycota</taxon>
        <taxon>Pezizomycotina</taxon>
        <taxon>Eurotiomycetes</taxon>
        <taxon>Eurotiomycetidae</taxon>
        <taxon>Eurotiales</taxon>
        <taxon>Aspergillaceae</taxon>
        <taxon>Penicillium</taxon>
    </lineage>
</organism>
<dbReference type="GO" id="GO:0003720">
    <property type="term" value="F:telomerase activity"/>
    <property type="evidence" value="ECO:0007669"/>
    <property type="project" value="InterPro"/>
</dbReference>
<dbReference type="GO" id="GO:0070034">
    <property type="term" value="F:telomerase RNA binding"/>
    <property type="evidence" value="ECO:0007669"/>
    <property type="project" value="TreeGrafter"/>
</dbReference>
<reference evidence="16" key="1">
    <citation type="submission" date="2022-11" db="EMBL/GenBank/DDBJ databases">
        <authorList>
            <person name="Petersen C."/>
        </authorList>
    </citation>
    <scope>NUCLEOTIDE SEQUENCE</scope>
    <source>
        <strain evidence="16">IBT 19713</strain>
    </source>
</reference>
<keyword evidence="5 13" id="KW-0808">Transferase</keyword>
<dbReference type="GO" id="GO:0000781">
    <property type="term" value="C:chromosome, telomeric region"/>
    <property type="evidence" value="ECO:0007669"/>
    <property type="project" value="UniProtKB-SubCell"/>
</dbReference>
<dbReference type="RefSeq" id="XP_058334701.1">
    <property type="nucleotide sequence ID" value="XM_058471560.1"/>
</dbReference>
<reference evidence="16" key="2">
    <citation type="journal article" date="2023" name="IMA Fungus">
        <title>Comparative genomic study of the Penicillium genus elucidates a diverse pangenome and 15 lateral gene transfer events.</title>
        <authorList>
            <person name="Petersen C."/>
            <person name="Sorensen T."/>
            <person name="Nielsen M.R."/>
            <person name="Sondergaard T.E."/>
            <person name="Sorensen J.L."/>
            <person name="Fitzpatrick D.A."/>
            <person name="Frisvad J.C."/>
            <person name="Nielsen K.L."/>
        </authorList>
    </citation>
    <scope>NUCLEOTIDE SEQUENCE</scope>
    <source>
        <strain evidence="16">IBT 19713</strain>
    </source>
</reference>
<keyword evidence="17" id="KW-1185">Reference proteome</keyword>
<evidence type="ECO:0000256" key="9">
    <source>
        <dbReference type="ARBA" id="ARBA00022895"/>
    </source>
</evidence>
<proteinExistence type="inferred from homology"/>
<dbReference type="EMBL" id="JAPQKS010000002">
    <property type="protein sequence ID" value="KAJ5247280.1"/>
    <property type="molecule type" value="Genomic_DNA"/>
</dbReference>
<dbReference type="PANTHER" id="PTHR12066:SF0">
    <property type="entry name" value="TELOMERASE REVERSE TRANSCRIPTASE"/>
    <property type="match status" value="1"/>
</dbReference>
<evidence type="ECO:0000256" key="1">
    <source>
        <dbReference type="ARBA" id="ARBA00008001"/>
    </source>
</evidence>
<keyword evidence="8 13" id="KW-0460">Magnesium</keyword>
<comment type="function">
    <text evidence="13">Telomerase is a ribonucleoprotein enzyme essential for the replication of chromosome termini in most eukaryotes. It elongates telomeres. It is a reverse transcriptase that adds simple sequence repeats to chromosome ends by copying a template sequence within the RNA component of the enzyme.</text>
</comment>
<dbReference type="AlphaFoldDB" id="A0A9W9PI70"/>
<evidence type="ECO:0000256" key="12">
    <source>
        <dbReference type="ARBA" id="ARBA00048173"/>
    </source>
</evidence>
<dbReference type="OrthoDB" id="289721at2759"/>
<keyword evidence="11 13" id="KW-0539">Nucleus</keyword>
<comment type="caution">
    <text evidence="16">The sequence shown here is derived from an EMBL/GenBank/DDBJ whole genome shotgun (WGS) entry which is preliminary data.</text>
</comment>
<keyword evidence="9 13" id="KW-0779">Telomere</keyword>
<dbReference type="Proteomes" id="UP001150941">
    <property type="component" value="Unassembled WGS sequence"/>
</dbReference>
<keyword evidence="4 13" id="KW-0158">Chromosome</keyword>
<feature type="compositionally biased region" description="Polar residues" evidence="14">
    <location>
        <begin position="12"/>
        <end position="35"/>
    </location>
</feature>
<accession>A0A9W9PI70</accession>
<keyword evidence="6 13" id="KW-0548">Nucleotidyltransferase</keyword>
<dbReference type="GeneID" id="83198863"/>
<dbReference type="PANTHER" id="PTHR12066">
    <property type="entry name" value="TELOMERASE REVERSE TRANSCRIPTASE"/>
    <property type="match status" value="1"/>
</dbReference>
<comment type="catalytic activity">
    <reaction evidence="12 13">
        <text>DNA(n) + a 2'-deoxyribonucleoside 5'-triphosphate = DNA(n+1) + diphosphate</text>
        <dbReference type="Rhea" id="RHEA:22508"/>
        <dbReference type="Rhea" id="RHEA-COMP:17339"/>
        <dbReference type="Rhea" id="RHEA-COMP:17340"/>
        <dbReference type="ChEBI" id="CHEBI:33019"/>
        <dbReference type="ChEBI" id="CHEBI:61560"/>
        <dbReference type="ChEBI" id="CHEBI:173112"/>
        <dbReference type="EC" id="2.7.7.49"/>
    </reaction>
</comment>
<keyword evidence="10 13" id="KW-0695">RNA-directed DNA polymerase</keyword>
<evidence type="ECO:0000256" key="7">
    <source>
        <dbReference type="ARBA" id="ARBA00022723"/>
    </source>
</evidence>
<comment type="similarity">
    <text evidence="1 13">Belongs to the reverse transcriptase family. Telomerase subfamily.</text>
</comment>
<evidence type="ECO:0000256" key="14">
    <source>
        <dbReference type="SAM" id="MobiDB-lite"/>
    </source>
</evidence>
<evidence type="ECO:0000259" key="15">
    <source>
        <dbReference type="PROSITE" id="PS50878"/>
    </source>
</evidence>
<evidence type="ECO:0000256" key="5">
    <source>
        <dbReference type="ARBA" id="ARBA00022679"/>
    </source>
</evidence>
<evidence type="ECO:0000256" key="6">
    <source>
        <dbReference type="ARBA" id="ARBA00022695"/>
    </source>
</evidence>
<dbReference type="EC" id="2.7.7.49" evidence="2 13"/>
<dbReference type="GO" id="GO:0046872">
    <property type="term" value="F:metal ion binding"/>
    <property type="evidence" value="ECO:0007669"/>
    <property type="project" value="UniProtKB-KW"/>
</dbReference>
<dbReference type="SUPFAM" id="SSF56672">
    <property type="entry name" value="DNA/RNA polymerases"/>
    <property type="match status" value="1"/>
</dbReference>
<dbReference type="PRINTS" id="PR01365">
    <property type="entry name" value="TELOMERASERT"/>
</dbReference>
<dbReference type="CDD" id="cd01648">
    <property type="entry name" value="TERT"/>
    <property type="match status" value="1"/>
</dbReference>
<dbReference type="Gene3D" id="1.10.357.90">
    <property type="match status" value="1"/>
</dbReference>
<feature type="domain" description="Reverse transcriptase" evidence="15">
    <location>
        <begin position="633"/>
        <end position="973"/>
    </location>
</feature>
<dbReference type="Pfam" id="PF21399">
    <property type="entry name" value="TERT_C"/>
    <property type="match status" value="1"/>
</dbReference>